<name>A0ABV7KZ05_9PROT</name>
<comment type="caution">
    <text evidence="1">The sequence shown here is derived from an EMBL/GenBank/DDBJ whole genome shotgun (WGS) entry which is preliminary data.</text>
</comment>
<evidence type="ECO:0000313" key="1">
    <source>
        <dbReference type="EMBL" id="MFC3227361.1"/>
    </source>
</evidence>
<evidence type="ECO:0000313" key="2">
    <source>
        <dbReference type="Proteomes" id="UP001595528"/>
    </source>
</evidence>
<accession>A0ABV7KZ05</accession>
<gene>
    <name evidence="1" type="ORF">ACFOGJ_08980</name>
</gene>
<dbReference type="RefSeq" id="WP_379899526.1">
    <property type="nucleotide sequence ID" value="NZ_JBHRTR010000022.1"/>
</dbReference>
<reference evidence="2" key="1">
    <citation type="journal article" date="2019" name="Int. J. Syst. Evol. Microbiol.">
        <title>The Global Catalogue of Microorganisms (GCM) 10K type strain sequencing project: providing services to taxonomists for standard genome sequencing and annotation.</title>
        <authorList>
            <consortium name="The Broad Institute Genomics Platform"/>
            <consortium name="The Broad Institute Genome Sequencing Center for Infectious Disease"/>
            <person name="Wu L."/>
            <person name="Ma J."/>
        </authorList>
    </citation>
    <scope>NUCLEOTIDE SEQUENCE [LARGE SCALE GENOMIC DNA]</scope>
    <source>
        <strain evidence="2">KCTC 42964</strain>
    </source>
</reference>
<organism evidence="1 2">
    <name type="scientific">Marinibaculum pumilum</name>
    <dbReference type="NCBI Taxonomy" id="1766165"/>
    <lineage>
        <taxon>Bacteria</taxon>
        <taxon>Pseudomonadati</taxon>
        <taxon>Pseudomonadota</taxon>
        <taxon>Alphaproteobacteria</taxon>
        <taxon>Rhodospirillales</taxon>
        <taxon>Rhodospirillaceae</taxon>
        <taxon>Marinibaculum</taxon>
    </lineage>
</organism>
<sequence length="160" mass="17724">MTKPRSPGTEHHAIYQSFVALGGPDAAGEFIGKPGSYLYDCADPLRNSRLKVDEAIRLEFAAVSQGGRGYFAEMFLATGERARNSDSDCSPLQAFLNASGAWGKLCTDLDAAIHPDSEEGKRFSTSEVEQLIGRLSDMRHLADRFERTLLAELDRRRSRR</sequence>
<dbReference type="EMBL" id="JBHRTR010000022">
    <property type="protein sequence ID" value="MFC3227361.1"/>
    <property type="molecule type" value="Genomic_DNA"/>
</dbReference>
<protein>
    <submittedName>
        <fullName evidence="1">Uncharacterized protein</fullName>
    </submittedName>
</protein>
<proteinExistence type="predicted"/>
<dbReference type="Proteomes" id="UP001595528">
    <property type="component" value="Unassembled WGS sequence"/>
</dbReference>
<keyword evidence="2" id="KW-1185">Reference proteome</keyword>